<reference evidence="1 2" key="1">
    <citation type="submission" date="2021-03" db="EMBL/GenBank/DDBJ databases">
        <title>Sequencing the genomes of 1000 actinobacteria strains.</title>
        <authorList>
            <person name="Klenk H.-P."/>
        </authorList>
    </citation>
    <scope>NUCLEOTIDE SEQUENCE [LARGE SCALE GENOMIC DNA]</scope>
    <source>
        <strain evidence="1 2">DSM 44506</strain>
    </source>
</reference>
<dbReference type="InterPro" id="IPR051935">
    <property type="entry name" value="HSDL2"/>
</dbReference>
<comment type="caution">
    <text evidence="1">The sequence shown here is derived from an EMBL/GenBank/DDBJ whole genome shotgun (WGS) entry which is preliminary data.</text>
</comment>
<proteinExistence type="predicted"/>
<dbReference type="EMBL" id="JAGINY010000001">
    <property type="protein sequence ID" value="MBP2333439.1"/>
    <property type="molecule type" value="Genomic_DNA"/>
</dbReference>
<accession>A0ABS4UAB3</accession>
<evidence type="ECO:0000313" key="1">
    <source>
        <dbReference type="EMBL" id="MBP2333439.1"/>
    </source>
</evidence>
<dbReference type="PANTHER" id="PTHR42808:SF3">
    <property type="entry name" value="HYDROXYSTEROID DEHYDROGENASE-LIKE PROTEIN 2"/>
    <property type="match status" value="1"/>
</dbReference>
<dbReference type="Gene3D" id="3.40.50.720">
    <property type="entry name" value="NAD(P)-binding Rossmann-like Domain"/>
    <property type="match status" value="1"/>
</dbReference>
<organism evidence="1 2">
    <name type="scientific">Corynebacterium freneyi</name>
    <dbReference type="NCBI Taxonomy" id="134034"/>
    <lineage>
        <taxon>Bacteria</taxon>
        <taxon>Bacillati</taxon>
        <taxon>Actinomycetota</taxon>
        <taxon>Actinomycetes</taxon>
        <taxon>Mycobacteriales</taxon>
        <taxon>Corynebacteriaceae</taxon>
        <taxon>Corynebacterium</taxon>
    </lineage>
</organism>
<protein>
    <submittedName>
        <fullName evidence="1">NAD(P)-dependent dehydrogenase (Short-subunit alcohol dehydrogenase family)</fullName>
    </submittedName>
</protein>
<dbReference type="InterPro" id="IPR036291">
    <property type="entry name" value="NAD(P)-bd_dom_sf"/>
</dbReference>
<dbReference type="NCBIfam" id="NF006133">
    <property type="entry name" value="PRK08278.1"/>
    <property type="match status" value="1"/>
</dbReference>
<keyword evidence="2" id="KW-1185">Reference proteome</keyword>
<dbReference type="Proteomes" id="UP001519305">
    <property type="component" value="Unassembled WGS sequence"/>
</dbReference>
<dbReference type="RefSeq" id="WP_083291151.1">
    <property type="nucleotide sequence ID" value="NZ_CP047357.1"/>
</dbReference>
<gene>
    <name evidence="1" type="ORF">JOF33_002138</name>
</gene>
<dbReference type="Pfam" id="PF00106">
    <property type="entry name" value="adh_short"/>
    <property type="match status" value="1"/>
</dbReference>
<dbReference type="PANTHER" id="PTHR42808">
    <property type="entry name" value="HYDROXYSTEROID DEHYDROGENASE-LIKE PROTEIN 2"/>
    <property type="match status" value="1"/>
</dbReference>
<evidence type="ECO:0000313" key="2">
    <source>
        <dbReference type="Proteomes" id="UP001519305"/>
    </source>
</evidence>
<dbReference type="InterPro" id="IPR002347">
    <property type="entry name" value="SDR_fam"/>
</dbReference>
<name>A0ABS4UAB3_9CORY</name>
<dbReference type="PRINTS" id="PR00081">
    <property type="entry name" value="GDHRDH"/>
</dbReference>
<dbReference type="SUPFAM" id="SSF51735">
    <property type="entry name" value="NAD(P)-binding Rossmann-fold domains"/>
    <property type="match status" value="1"/>
</dbReference>
<sequence length="308" mass="32247">MAEPQIPSRPALPTEPSPAIDELRAGTAQLPLRQPAADAFAGKVLLMSGGSRGIGLEIALAAARHGADIAIMAKTAEPDPRIPGTIHTAAEAIREAGGRVLPYVGDIRSDDDVKGFVEATIAEFGRIDMVVNNASAINLSPTPVLPLKRYDLMMDINSRGTFSLVQAALPHLAKSDNPHVLTLSPPVNLEPGWLGNFPAYSLSKFGMTILTLGWAHEFGGAVSANCLWPETTIATAAVANTQGLGGDEAIRHSRTPQIMADAAVAILASERGTVNGHTLVDADVLRSAGVEDLSGYGGEEPLNLDLFL</sequence>